<dbReference type="Pfam" id="PF16016">
    <property type="entry name" value="VASt"/>
    <property type="match status" value="1"/>
</dbReference>
<dbReference type="EMBL" id="CAACVR010000002">
    <property type="protein sequence ID" value="VEU20176.1"/>
    <property type="molecule type" value="Genomic_DNA"/>
</dbReference>
<keyword evidence="4" id="KW-1133">Transmembrane helix</keyword>
<evidence type="ECO:0000256" key="6">
    <source>
        <dbReference type="SAM" id="MobiDB-lite"/>
    </source>
</evidence>
<dbReference type="STRING" id="13370.A0A448YH15"/>
<dbReference type="InParanoid" id="A0A448YH15"/>
<dbReference type="GO" id="GO:0005886">
    <property type="term" value="C:plasma membrane"/>
    <property type="evidence" value="ECO:0007669"/>
    <property type="project" value="TreeGrafter"/>
</dbReference>
<keyword evidence="5" id="KW-0472">Membrane</keyword>
<feature type="region of interest" description="Disordered" evidence="6">
    <location>
        <begin position="1"/>
        <end position="235"/>
    </location>
</feature>
<gene>
    <name evidence="8" type="ORF">BRENAR_LOCUS911</name>
</gene>
<feature type="compositionally biased region" description="Basic and acidic residues" evidence="6">
    <location>
        <begin position="649"/>
        <end position="660"/>
    </location>
</feature>
<proteinExistence type="inferred from homology"/>
<dbReference type="GO" id="GO:0005739">
    <property type="term" value="C:mitochondrion"/>
    <property type="evidence" value="ECO:0007669"/>
    <property type="project" value="TreeGrafter"/>
</dbReference>
<dbReference type="OrthoDB" id="2162691at2759"/>
<dbReference type="Pfam" id="PF02893">
    <property type="entry name" value="GRAM"/>
    <property type="match status" value="1"/>
</dbReference>
<reference evidence="8 9" key="1">
    <citation type="submission" date="2018-12" db="EMBL/GenBank/DDBJ databases">
        <authorList>
            <person name="Tiukova I."/>
            <person name="Dainat J."/>
        </authorList>
    </citation>
    <scope>NUCLEOTIDE SEQUENCE [LARGE SCALE GENOMIC DNA]</scope>
</reference>
<feature type="region of interest" description="Disordered" evidence="6">
    <location>
        <begin position="404"/>
        <end position="441"/>
    </location>
</feature>
<feature type="compositionally biased region" description="Acidic residues" evidence="6">
    <location>
        <begin position="341"/>
        <end position="367"/>
    </location>
</feature>
<dbReference type="InterPro" id="IPR031968">
    <property type="entry name" value="VASt"/>
</dbReference>
<accession>A0A448YH15</accession>
<keyword evidence="3" id="KW-0812">Transmembrane</keyword>
<feature type="compositionally biased region" description="Polar residues" evidence="6">
    <location>
        <begin position="183"/>
        <end position="197"/>
    </location>
</feature>
<feature type="domain" description="VASt" evidence="7">
    <location>
        <begin position="690"/>
        <end position="855"/>
    </location>
</feature>
<dbReference type="SMART" id="SM00568">
    <property type="entry name" value="GRAM"/>
    <property type="match status" value="1"/>
</dbReference>
<dbReference type="PROSITE" id="PS51778">
    <property type="entry name" value="VAST"/>
    <property type="match status" value="1"/>
</dbReference>
<evidence type="ECO:0000256" key="5">
    <source>
        <dbReference type="ARBA" id="ARBA00023136"/>
    </source>
</evidence>
<organism evidence="8 9">
    <name type="scientific">Brettanomyces naardenensis</name>
    <name type="common">Yeast</name>
    <dbReference type="NCBI Taxonomy" id="13370"/>
    <lineage>
        <taxon>Eukaryota</taxon>
        <taxon>Fungi</taxon>
        <taxon>Dikarya</taxon>
        <taxon>Ascomycota</taxon>
        <taxon>Saccharomycotina</taxon>
        <taxon>Pichiomycetes</taxon>
        <taxon>Pichiales</taxon>
        <taxon>Pichiaceae</taxon>
        <taxon>Brettanomyces</taxon>
    </lineage>
</organism>
<keyword evidence="9" id="KW-1185">Reference proteome</keyword>
<feature type="region of interest" description="Disordered" evidence="6">
    <location>
        <begin position="335"/>
        <end position="386"/>
    </location>
</feature>
<dbReference type="InterPro" id="IPR011993">
    <property type="entry name" value="PH-like_dom_sf"/>
</dbReference>
<comment type="similarity">
    <text evidence="2">Belongs to the YSP2 family.</text>
</comment>
<evidence type="ECO:0000259" key="7">
    <source>
        <dbReference type="PROSITE" id="PS51778"/>
    </source>
</evidence>
<evidence type="ECO:0000256" key="3">
    <source>
        <dbReference type="ARBA" id="ARBA00022692"/>
    </source>
</evidence>
<dbReference type="GO" id="GO:0120015">
    <property type="term" value="F:sterol transfer activity"/>
    <property type="evidence" value="ECO:0007669"/>
    <property type="project" value="TreeGrafter"/>
</dbReference>
<evidence type="ECO:0000256" key="2">
    <source>
        <dbReference type="ARBA" id="ARBA00006582"/>
    </source>
</evidence>
<sequence>MPDKSSRSRAGSVKFTSTTNKRSSTSSTSLLSGSSTSTPIKRNKSGRRTVSGLASDLKARLRSKSKSLIVPNNSYTDDSTSSSQLEPTAISPEPRSTRFSFEKTPSKLEKEPSHLQKDFKSPTKKYPSTLYPAKSLQLHRKSTGKSFQSTDTEDGLEIHGGFSIANNRSSPSEKLGPSVSGPIRTNGTPTKSRYTVQNPAPSTETSNSPPPLPPNSNALKTPEIRVSSGSPARTQNGIFSTLINSLSLKSLGDLGTKTGIFSEERLTGAPTGGGQPDVNSGNFDRRSLNLLRSTSPISENTVKSASAEDVPFIPVKKSLLSTLGHGGLTLASVLNENKENDSEEDDNLEGAVEDDEDEEEQGEDDEGDVGHDGFQDTTATDSSLAPLLGKQSILSSSDLPAMKLKVSGGRSRSKSVNDAMSGNGGYKGLQREDSSARKKGRIAVTMPAVSDSQSEYGSDYTDRRKENMAKKLGVKLPNEKRQEAFRLLFPELPVSEIFIEDFACAYRKDILIQGRLYLSERQIAFHSNIIGLITHFSVPLCKILSMQKKKTMGIPNAIEFSTLHDKFPFATFLARDSTYDLIYKAWSLADGKFLNGALETFDIDLDDDEVESQDPVSESDDEYEEEEEAQEADNLLDNESESSISDAENMVKDSDEEPKKQTSTGHFNGIAFEGPSHHKPTASGYTAEPNESVITESNIEAPLGVVFGLLFGSDTTFASDILKAQGNFNVSELPKFVNNERKFTYTKPLDGPVGPKQTRCIISEQIEKKDFEDSCVVIQQSETPDVPSGGSFRVRTRYFFNWAEADSTNMSVYSSVIWTGKSWIKSAVDRGAISGQKKSTETLLQELRKKIQAGEKTVRPRKKTVSSRKSTIPQKLVEPAELQQPSVETEKVGRSVWVQLLGSTLDVKTVLIFMLFVLLLWSRYHPYEPQHNRRPGRLQRSSPISPLADHAFDSNLMLQSEADLWDWIDKRQKGTGRASSRKAESAGSILMDPNFEMDAEDVQRTGSKLNSQELSEMVHLLEKRLEILRGATGQIH</sequence>
<evidence type="ECO:0000313" key="8">
    <source>
        <dbReference type="EMBL" id="VEU20176.1"/>
    </source>
</evidence>
<dbReference type="InterPro" id="IPR051482">
    <property type="entry name" value="Cholesterol_transport"/>
</dbReference>
<evidence type="ECO:0000256" key="4">
    <source>
        <dbReference type="ARBA" id="ARBA00022989"/>
    </source>
</evidence>
<protein>
    <submittedName>
        <fullName evidence="8">DEKNAAC100989</fullName>
    </submittedName>
</protein>
<feature type="compositionally biased region" description="Low complexity" evidence="6">
    <location>
        <begin position="72"/>
        <end position="83"/>
    </location>
</feature>
<feature type="compositionally biased region" description="Low complexity" evidence="6">
    <location>
        <begin position="198"/>
        <end position="207"/>
    </location>
</feature>
<evidence type="ECO:0000256" key="1">
    <source>
        <dbReference type="ARBA" id="ARBA00004167"/>
    </source>
</evidence>
<feature type="compositionally biased region" description="Low complexity" evidence="6">
    <location>
        <begin position="16"/>
        <end position="38"/>
    </location>
</feature>
<dbReference type="PANTHER" id="PTHR23319">
    <property type="entry name" value="GRAM DOMAIN CONTAINING 1B, ISOFORM E"/>
    <property type="match status" value="1"/>
</dbReference>
<name>A0A448YH15_BRENA</name>
<evidence type="ECO:0000313" key="9">
    <source>
        <dbReference type="Proteomes" id="UP000290900"/>
    </source>
</evidence>
<dbReference type="GO" id="GO:0140268">
    <property type="term" value="C:endoplasmic reticulum-plasma membrane contact site"/>
    <property type="evidence" value="ECO:0007669"/>
    <property type="project" value="TreeGrafter"/>
</dbReference>
<dbReference type="PANTHER" id="PTHR23319:SF4">
    <property type="entry name" value="GRAM DOMAIN CONTAINING 1B, ISOFORM E"/>
    <property type="match status" value="1"/>
</dbReference>
<dbReference type="Gene3D" id="2.30.29.30">
    <property type="entry name" value="Pleckstrin-homology domain (PH domain)/Phosphotyrosine-binding domain (PTB)"/>
    <property type="match status" value="1"/>
</dbReference>
<feature type="compositionally biased region" description="Basic and acidic residues" evidence="6">
    <location>
        <begin position="100"/>
        <end position="121"/>
    </location>
</feature>
<dbReference type="AlphaFoldDB" id="A0A448YH15"/>
<dbReference type="GO" id="GO:0005789">
    <property type="term" value="C:endoplasmic reticulum membrane"/>
    <property type="evidence" value="ECO:0007669"/>
    <property type="project" value="TreeGrafter"/>
</dbReference>
<dbReference type="Proteomes" id="UP000290900">
    <property type="component" value="Unassembled WGS sequence"/>
</dbReference>
<dbReference type="GO" id="GO:0032541">
    <property type="term" value="C:cortical endoplasmic reticulum"/>
    <property type="evidence" value="ECO:0007669"/>
    <property type="project" value="TreeGrafter"/>
</dbReference>
<feature type="region of interest" description="Disordered" evidence="6">
    <location>
        <begin position="605"/>
        <end position="687"/>
    </location>
</feature>
<feature type="compositionally biased region" description="Acidic residues" evidence="6">
    <location>
        <begin position="605"/>
        <end position="640"/>
    </location>
</feature>
<dbReference type="InterPro" id="IPR004182">
    <property type="entry name" value="GRAM"/>
</dbReference>
<comment type="subcellular location">
    <subcellularLocation>
        <location evidence="1">Membrane</location>
        <topology evidence="1">Single-pass membrane protein</topology>
    </subcellularLocation>
</comment>
<dbReference type="GO" id="GO:0032366">
    <property type="term" value="P:intracellular sterol transport"/>
    <property type="evidence" value="ECO:0007669"/>
    <property type="project" value="TreeGrafter"/>
</dbReference>
<dbReference type="GO" id="GO:0032934">
    <property type="term" value="F:sterol binding"/>
    <property type="evidence" value="ECO:0007669"/>
    <property type="project" value="TreeGrafter"/>
</dbReference>
<dbReference type="CDD" id="cd13220">
    <property type="entry name" value="PH-GRAM_GRAMDC"/>
    <property type="match status" value="1"/>
</dbReference>